<accession>A0A4Z0A8T5</accession>
<gene>
    <name evidence="5" type="ORF">EWM64_g1067</name>
</gene>
<evidence type="ECO:0000313" key="6">
    <source>
        <dbReference type="Proteomes" id="UP000298061"/>
    </source>
</evidence>
<feature type="domain" description="EF-hand" evidence="4">
    <location>
        <begin position="133"/>
        <end position="168"/>
    </location>
</feature>
<dbReference type="EMBL" id="SFCI01000065">
    <property type="protein sequence ID" value="TFY82950.1"/>
    <property type="molecule type" value="Genomic_DNA"/>
</dbReference>
<dbReference type="SUPFAM" id="SSF47473">
    <property type="entry name" value="EF-hand"/>
    <property type="match status" value="1"/>
</dbReference>
<dbReference type="InterPro" id="IPR011992">
    <property type="entry name" value="EF-hand-dom_pair"/>
</dbReference>
<evidence type="ECO:0000259" key="4">
    <source>
        <dbReference type="PROSITE" id="PS50222"/>
    </source>
</evidence>
<protein>
    <recommendedName>
        <fullName evidence="4">EF-hand domain-containing protein</fullName>
    </recommendedName>
</protein>
<evidence type="ECO:0000313" key="5">
    <source>
        <dbReference type="EMBL" id="TFY82950.1"/>
    </source>
</evidence>
<dbReference type="InterPro" id="IPR002048">
    <property type="entry name" value="EF_hand_dom"/>
</dbReference>
<organism evidence="5 6">
    <name type="scientific">Hericium alpestre</name>
    <dbReference type="NCBI Taxonomy" id="135208"/>
    <lineage>
        <taxon>Eukaryota</taxon>
        <taxon>Fungi</taxon>
        <taxon>Dikarya</taxon>
        <taxon>Basidiomycota</taxon>
        <taxon>Agaricomycotina</taxon>
        <taxon>Agaricomycetes</taxon>
        <taxon>Russulales</taxon>
        <taxon>Hericiaceae</taxon>
        <taxon>Hericium</taxon>
    </lineage>
</organism>
<keyword evidence="1" id="KW-0677">Repeat</keyword>
<reference evidence="5 6" key="1">
    <citation type="submission" date="2019-02" db="EMBL/GenBank/DDBJ databases">
        <title>Genome sequencing of the rare red list fungi Hericium alpestre (H. flagellum).</title>
        <authorList>
            <person name="Buettner E."/>
            <person name="Kellner H."/>
        </authorList>
    </citation>
    <scope>NUCLEOTIDE SEQUENCE [LARGE SCALE GENOMIC DNA]</scope>
    <source>
        <strain evidence="5 6">DSM 108284</strain>
    </source>
</reference>
<dbReference type="Proteomes" id="UP000298061">
    <property type="component" value="Unassembled WGS sequence"/>
</dbReference>
<evidence type="ECO:0000256" key="2">
    <source>
        <dbReference type="ARBA" id="ARBA00022837"/>
    </source>
</evidence>
<dbReference type="PANTHER" id="PTHR23049">
    <property type="entry name" value="MYOSIN REGULATORY LIGHT CHAIN 2"/>
    <property type="match status" value="1"/>
</dbReference>
<dbReference type="PROSITE" id="PS00018">
    <property type="entry name" value="EF_HAND_1"/>
    <property type="match status" value="1"/>
</dbReference>
<dbReference type="InterPro" id="IPR018247">
    <property type="entry name" value="EF_Hand_1_Ca_BS"/>
</dbReference>
<dbReference type="AlphaFoldDB" id="A0A4Z0A8T5"/>
<evidence type="ECO:0000256" key="3">
    <source>
        <dbReference type="SAM" id="MobiDB-lite"/>
    </source>
</evidence>
<dbReference type="Gene3D" id="1.10.238.10">
    <property type="entry name" value="EF-hand"/>
    <property type="match status" value="2"/>
</dbReference>
<comment type="caution">
    <text evidence="5">The sequence shown here is derived from an EMBL/GenBank/DDBJ whole genome shotgun (WGS) entry which is preliminary data.</text>
</comment>
<feature type="region of interest" description="Disordered" evidence="3">
    <location>
        <begin position="1"/>
        <end position="29"/>
    </location>
</feature>
<keyword evidence="2" id="KW-0106">Calcium</keyword>
<evidence type="ECO:0000256" key="1">
    <source>
        <dbReference type="ARBA" id="ARBA00022737"/>
    </source>
</evidence>
<name>A0A4Z0A8T5_9AGAM</name>
<keyword evidence="6" id="KW-1185">Reference proteome</keyword>
<dbReference type="OrthoDB" id="429467at2759"/>
<dbReference type="SMART" id="SM00054">
    <property type="entry name" value="EFh"/>
    <property type="match status" value="2"/>
</dbReference>
<dbReference type="InterPro" id="IPR050403">
    <property type="entry name" value="Myosin_RLC"/>
</dbReference>
<dbReference type="GO" id="GO:0005509">
    <property type="term" value="F:calcium ion binding"/>
    <property type="evidence" value="ECO:0007669"/>
    <property type="project" value="InterPro"/>
</dbReference>
<feature type="domain" description="EF-hand" evidence="4">
    <location>
        <begin position="39"/>
        <end position="74"/>
    </location>
</feature>
<dbReference type="FunFam" id="1.10.238.10:FF:000001">
    <property type="entry name" value="Calmodulin 1"/>
    <property type="match status" value="1"/>
</dbReference>
<dbReference type="PROSITE" id="PS50222">
    <property type="entry name" value="EF_HAND_2"/>
    <property type="match status" value="2"/>
</dbReference>
<dbReference type="STRING" id="135208.A0A4Z0A8T5"/>
<sequence>MSRYPDYLSPNVTPTKQTKAQKSRARREPSGVFSLFQAPQIQQFKEAFSLIDQDRDGIVSEQDLKETFASLVAQAAPYLGITPTKRMMDELLTARPGGHERIGSSASADESSDRGINFAMFLTMMSEHLFEFDTEAELVEAFACFDEGDTGTVKGDEVRKWLSETGERMDQKEIDRFLKGSFTDRQGNFNYKEWVKVLRVNEDGDQPDGQP</sequence>
<proteinExistence type="predicted"/>